<proteinExistence type="predicted"/>
<dbReference type="CDD" id="cd12148">
    <property type="entry name" value="fungal_TF_MHR"/>
    <property type="match status" value="1"/>
</dbReference>
<dbReference type="GO" id="GO:0003677">
    <property type="term" value="F:DNA binding"/>
    <property type="evidence" value="ECO:0007669"/>
    <property type="project" value="InterPro"/>
</dbReference>
<feature type="compositionally biased region" description="Basic and acidic residues" evidence="2">
    <location>
        <begin position="1"/>
        <end position="10"/>
    </location>
</feature>
<feature type="compositionally biased region" description="Low complexity" evidence="2">
    <location>
        <begin position="11"/>
        <end position="21"/>
    </location>
</feature>
<dbReference type="AlphaFoldDB" id="A0A0A1TN03"/>
<dbReference type="HOGENOM" id="CLU_015502_0_2_1"/>
<dbReference type="PANTHER" id="PTHR47431:SF1">
    <property type="entry name" value="ZN(II)2CYS6 TRANSCRIPTION FACTOR (EUROFUNG)"/>
    <property type="match status" value="1"/>
</dbReference>
<accession>A0A0A1TN03</accession>
<dbReference type="InterPro" id="IPR007219">
    <property type="entry name" value="XnlR_reg_dom"/>
</dbReference>
<evidence type="ECO:0000313" key="4">
    <source>
        <dbReference type="EMBL" id="CEJ92553.1"/>
    </source>
</evidence>
<feature type="domain" description="Xylanolytic transcriptional activator regulatory" evidence="3">
    <location>
        <begin position="187"/>
        <end position="264"/>
    </location>
</feature>
<dbReference type="EMBL" id="CDHN01000004">
    <property type="protein sequence ID" value="CEJ92553.1"/>
    <property type="molecule type" value="Genomic_DNA"/>
</dbReference>
<evidence type="ECO:0000313" key="5">
    <source>
        <dbReference type="Proteomes" id="UP000039046"/>
    </source>
</evidence>
<dbReference type="SMART" id="SM00906">
    <property type="entry name" value="Fungal_trans"/>
    <property type="match status" value="1"/>
</dbReference>
<dbReference type="GO" id="GO:0008270">
    <property type="term" value="F:zinc ion binding"/>
    <property type="evidence" value="ECO:0007669"/>
    <property type="project" value="InterPro"/>
</dbReference>
<dbReference type="GO" id="GO:0006351">
    <property type="term" value="P:DNA-templated transcription"/>
    <property type="evidence" value="ECO:0007669"/>
    <property type="project" value="InterPro"/>
</dbReference>
<feature type="region of interest" description="Disordered" evidence="2">
    <location>
        <begin position="52"/>
        <end position="86"/>
    </location>
</feature>
<dbReference type="Pfam" id="PF04082">
    <property type="entry name" value="Fungal_trans"/>
    <property type="match status" value="1"/>
</dbReference>
<feature type="compositionally biased region" description="Low complexity" evidence="2">
    <location>
        <begin position="67"/>
        <end position="81"/>
    </location>
</feature>
<organism evidence="4 5">
    <name type="scientific">[Torrubiella] hemipterigena</name>
    <dbReference type="NCBI Taxonomy" id="1531966"/>
    <lineage>
        <taxon>Eukaryota</taxon>
        <taxon>Fungi</taxon>
        <taxon>Dikarya</taxon>
        <taxon>Ascomycota</taxon>
        <taxon>Pezizomycotina</taxon>
        <taxon>Sordariomycetes</taxon>
        <taxon>Hypocreomycetidae</taxon>
        <taxon>Hypocreales</taxon>
        <taxon>Clavicipitaceae</taxon>
        <taxon>Clavicipitaceae incertae sedis</taxon>
        <taxon>'Torrubiella' clade</taxon>
    </lineage>
</organism>
<dbReference type="PANTHER" id="PTHR47431">
    <property type="entry name" value="ZN(II)2CYS6 TRANSCRIPTION FACTOR (EUROFUNG)-RELATED"/>
    <property type="match status" value="1"/>
</dbReference>
<dbReference type="OrthoDB" id="5367487at2759"/>
<keyword evidence="1" id="KW-0539">Nucleus</keyword>
<dbReference type="Proteomes" id="UP000039046">
    <property type="component" value="Unassembled WGS sequence"/>
</dbReference>
<keyword evidence="5" id="KW-1185">Reference proteome</keyword>
<dbReference type="STRING" id="1531966.A0A0A1TN03"/>
<gene>
    <name evidence="4" type="ORF">VHEMI08199</name>
</gene>
<name>A0A0A1TN03_9HYPO</name>
<evidence type="ECO:0000259" key="3">
    <source>
        <dbReference type="SMART" id="SM00906"/>
    </source>
</evidence>
<sequence length="514" mass="56737">MTTLRHDLYPHQHYQHQQPHQDMAMTTPPPPPGQHSNNHNHLFTAAISSATIPLPPPPPASTDFKPAAAAASANGSTSTTGTGTGQDMALTERCIASFYYYFFASHPFVLPEQKLLKSLDDATAQPAITAVRWVGSLFLPLPESSRLELLASAKKAIETASVKNGFLVQGMLLLGIALDGTGDTDGARQMRRDALKLALDVGMNSDDFAEGHGRGCPTLKESWRRTWWELFMVDALAAGLHGEPASVILDDETTVSLPCEERHYISGEIPLPMPFESLEESGFGDEMSPTLSSFAYRITAGHNLQRYSEMGEIASRDDKRMAVIDARLCNWRLHLPLRKHDSLQDNGSFDEMMFQAHMIWHATAMLLHRPFSNIFSKPRPAITDTNPPNAYNKHTTHVMTSAGAVSDMIAYRTPIINHTHFLVEVLSISSTIHLGRWAQSRPTCNKTDLVTQQVLLNIGALRNLSTIWKSAKKSTDAIQGISRQLYLEKTGAGPGLDRSLVLQTIAAFAQRRQR</sequence>
<evidence type="ECO:0000256" key="2">
    <source>
        <dbReference type="SAM" id="MobiDB-lite"/>
    </source>
</evidence>
<feature type="region of interest" description="Disordered" evidence="2">
    <location>
        <begin position="1"/>
        <end position="40"/>
    </location>
</feature>
<protein>
    <recommendedName>
        <fullName evidence="3">Xylanolytic transcriptional activator regulatory domain-containing protein</fullName>
    </recommendedName>
</protein>
<reference evidence="4 5" key="1">
    <citation type="journal article" date="2015" name="Genome Announc.">
        <title>Draft Genome Sequence and Gene Annotation of the Entomopathogenic Fungus Verticillium hemipterigenum.</title>
        <authorList>
            <person name="Horn F."/>
            <person name="Habel A."/>
            <person name="Scharf D.H."/>
            <person name="Dworschak J."/>
            <person name="Brakhage A.A."/>
            <person name="Guthke R."/>
            <person name="Hertweck C."/>
            <person name="Linde J."/>
        </authorList>
    </citation>
    <scope>NUCLEOTIDE SEQUENCE [LARGE SCALE GENOMIC DNA]</scope>
</reference>
<evidence type="ECO:0000256" key="1">
    <source>
        <dbReference type="ARBA" id="ARBA00023242"/>
    </source>
</evidence>